<feature type="transmembrane region" description="Helical" evidence="1">
    <location>
        <begin position="20"/>
        <end position="42"/>
    </location>
</feature>
<feature type="transmembrane region" description="Helical" evidence="1">
    <location>
        <begin position="151"/>
        <end position="169"/>
    </location>
</feature>
<keyword evidence="1" id="KW-0472">Membrane</keyword>
<dbReference type="EMBL" id="VSSQ01006005">
    <property type="protein sequence ID" value="MPM31196.1"/>
    <property type="molecule type" value="Genomic_DNA"/>
</dbReference>
<reference evidence="2" key="1">
    <citation type="submission" date="2019-08" db="EMBL/GenBank/DDBJ databases">
        <authorList>
            <person name="Kucharzyk K."/>
            <person name="Murdoch R.W."/>
            <person name="Higgins S."/>
            <person name="Loffler F."/>
        </authorList>
    </citation>
    <scope>NUCLEOTIDE SEQUENCE</scope>
</reference>
<organism evidence="2">
    <name type="scientific">bioreactor metagenome</name>
    <dbReference type="NCBI Taxonomy" id="1076179"/>
    <lineage>
        <taxon>unclassified sequences</taxon>
        <taxon>metagenomes</taxon>
        <taxon>ecological metagenomes</taxon>
    </lineage>
</organism>
<keyword evidence="1" id="KW-0812">Transmembrane</keyword>
<feature type="transmembrane region" description="Helical" evidence="1">
    <location>
        <begin position="197"/>
        <end position="212"/>
    </location>
</feature>
<feature type="transmembrane region" description="Helical" evidence="1">
    <location>
        <begin position="337"/>
        <end position="360"/>
    </location>
</feature>
<feature type="transmembrane region" description="Helical" evidence="1">
    <location>
        <begin position="218"/>
        <end position="235"/>
    </location>
</feature>
<feature type="transmembrane region" description="Helical" evidence="1">
    <location>
        <begin position="242"/>
        <end position="266"/>
    </location>
</feature>
<feature type="transmembrane region" description="Helical" evidence="1">
    <location>
        <begin position="175"/>
        <end position="192"/>
    </location>
</feature>
<feature type="transmembrane region" description="Helical" evidence="1">
    <location>
        <begin position="399"/>
        <end position="418"/>
    </location>
</feature>
<protein>
    <recommendedName>
        <fullName evidence="3">Glycosyltransferase RgtA/B/C/D-like domain-containing protein</fullName>
    </recommendedName>
</protein>
<keyword evidence="1" id="KW-1133">Transmembrane helix</keyword>
<dbReference type="AlphaFoldDB" id="A0A644YRQ1"/>
<gene>
    <name evidence="2" type="ORF">SDC9_77750</name>
</gene>
<evidence type="ECO:0000256" key="1">
    <source>
        <dbReference type="SAM" id="Phobius"/>
    </source>
</evidence>
<comment type="caution">
    <text evidence="2">The sequence shown here is derived from an EMBL/GenBank/DDBJ whole genome shotgun (WGS) entry which is preliminary data.</text>
</comment>
<evidence type="ECO:0008006" key="3">
    <source>
        <dbReference type="Google" id="ProtNLM"/>
    </source>
</evidence>
<feature type="transmembrane region" description="Helical" evidence="1">
    <location>
        <begin position="372"/>
        <end position="393"/>
    </location>
</feature>
<name>A0A644YRQ1_9ZZZZ</name>
<evidence type="ECO:0000313" key="2">
    <source>
        <dbReference type="EMBL" id="MPM31196.1"/>
    </source>
</evidence>
<feature type="transmembrane region" description="Helical" evidence="1">
    <location>
        <begin position="112"/>
        <end position="139"/>
    </location>
</feature>
<sequence length="426" mass="48656">MMVFWVYIRFRKNDDPAYRWFIPAMTFKFIGGIAVLLIYGYYYPGGDTYSYFDNTKVLIRLTGEDPSSVLRFLLGDNSWESYSRFTFESGRPWGDLYADSNAWAVSRFTYPFVILGLGRIMTSTIIFNVFAFIGPWKLFKFLNKRYPGQTFRLAIALFFIPSCVFWGSGLYKDSFTFSATLWIFYSVMAIAYERKKVGLNVFLILLNSYFIISIKPYIFVALMPAVLILILYSSVKGIRNKALRVLVLPASTVLIFVGGLSLYSYLAPSLGKYGSMDAMMEKLVVTREDFINNKTYSANYFDIGHFDPTLAGVARKAHLAFIYGLFGPFPWQVANPVMAISSLEGMAFLFLFLIALRNVLFRKGASKVLSDPVLIGFLIFSLMFIIFVGLSTANYGSLVRYRIPALPLFFFCVMYIIGKTRRDQLE</sequence>
<accession>A0A644YRQ1</accession>
<proteinExistence type="predicted"/>